<gene>
    <name evidence="2" type="ORF">E4K64_27550</name>
</gene>
<dbReference type="Pfam" id="PF00903">
    <property type="entry name" value="Glyoxalase"/>
    <property type="match status" value="1"/>
</dbReference>
<dbReference type="PANTHER" id="PTHR36503">
    <property type="entry name" value="BLR2520 PROTEIN"/>
    <property type="match status" value="1"/>
</dbReference>
<dbReference type="GO" id="GO:0016829">
    <property type="term" value="F:lyase activity"/>
    <property type="evidence" value="ECO:0007669"/>
    <property type="project" value="UniProtKB-KW"/>
</dbReference>
<dbReference type="Proteomes" id="UP000297700">
    <property type="component" value="Unassembled WGS sequence"/>
</dbReference>
<evidence type="ECO:0000313" key="3">
    <source>
        <dbReference type="Proteomes" id="UP000297700"/>
    </source>
</evidence>
<dbReference type="SUPFAM" id="SSF54593">
    <property type="entry name" value="Glyoxalase/Bleomycin resistance protein/Dihydroxybiphenyl dioxygenase"/>
    <property type="match status" value="1"/>
</dbReference>
<keyword evidence="2" id="KW-0456">Lyase</keyword>
<dbReference type="EMBL" id="SPQS01000018">
    <property type="protein sequence ID" value="TFV71175.1"/>
    <property type="molecule type" value="Genomic_DNA"/>
</dbReference>
<evidence type="ECO:0000259" key="1">
    <source>
        <dbReference type="PROSITE" id="PS51819"/>
    </source>
</evidence>
<protein>
    <submittedName>
        <fullName evidence="2">Lactoylglutathione lyase</fullName>
    </submittedName>
</protein>
<dbReference type="InterPro" id="IPR004360">
    <property type="entry name" value="Glyas_Fos-R_dOase_dom"/>
</dbReference>
<dbReference type="InterPro" id="IPR029068">
    <property type="entry name" value="Glyas_Bleomycin-R_OHBP_Dase"/>
</dbReference>
<dbReference type="Gene3D" id="3.10.180.10">
    <property type="entry name" value="2,3-Dihydroxybiphenyl 1,2-Dioxygenase, domain 1"/>
    <property type="match status" value="1"/>
</dbReference>
<organism evidence="2 3">
    <name type="scientific">Bradyrhizobium frederickii</name>
    <dbReference type="NCBI Taxonomy" id="2560054"/>
    <lineage>
        <taxon>Bacteria</taxon>
        <taxon>Pseudomonadati</taxon>
        <taxon>Pseudomonadota</taxon>
        <taxon>Alphaproteobacteria</taxon>
        <taxon>Hyphomicrobiales</taxon>
        <taxon>Nitrobacteraceae</taxon>
        <taxon>Bradyrhizobium</taxon>
    </lineage>
</organism>
<evidence type="ECO:0000313" key="2">
    <source>
        <dbReference type="EMBL" id="TFV71175.1"/>
    </source>
</evidence>
<dbReference type="InterPro" id="IPR037523">
    <property type="entry name" value="VOC_core"/>
</dbReference>
<dbReference type="AlphaFoldDB" id="A0A4Y9NY73"/>
<comment type="caution">
    <text evidence="2">The sequence shown here is derived from an EMBL/GenBank/DDBJ whole genome shotgun (WGS) entry which is preliminary data.</text>
</comment>
<dbReference type="PROSITE" id="PS51819">
    <property type="entry name" value="VOC"/>
    <property type="match status" value="1"/>
</dbReference>
<sequence length="199" mass="21518">MDRSGASGSEREEISLTGRLPVRCADAAGGLKKISGSAVGWLSAHPSLGRTPPKELPMPRMIFLNLPVTDLKRATAFYEAIGATRNPQFSDDTASCMVFSETIYAMLTTHDKFRQFTPKPIADAKTSNQALFCLSADTRNEVDDIVGRAEAAGGVADPSPKDEYSFMYGRSFEDPDGHMWGVNWLDMAAVPPQPAMANA</sequence>
<name>A0A4Y9NY73_9BRAD</name>
<dbReference type="CDD" id="cd09012">
    <property type="entry name" value="VOC_like"/>
    <property type="match status" value="1"/>
</dbReference>
<accession>A0A4Y9NY73</accession>
<dbReference type="PANTHER" id="PTHR36503:SF2">
    <property type="entry name" value="BLR2408 PROTEIN"/>
    <property type="match status" value="1"/>
</dbReference>
<proteinExistence type="predicted"/>
<feature type="domain" description="VOC" evidence="1">
    <location>
        <begin position="60"/>
        <end position="185"/>
    </location>
</feature>
<reference evidence="2 3" key="1">
    <citation type="submission" date="2019-03" db="EMBL/GenBank/DDBJ databases">
        <title>Bradyrhizobium strains diversity.</title>
        <authorList>
            <person name="Urquiaga M.C.O."/>
            <person name="Hungria M."/>
            <person name="Delamuta J.R.M."/>
            <person name="Klepa M.S."/>
        </authorList>
    </citation>
    <scope>NUCLEOTIDE SEQUENCE [LARGE SCALE GENOMIC DNA]</scope>
    <source>
        <strain evidence="2 3">CNPSo 3426</strain>
    </source>
</reference>